<reference evidence="2" key="1">
    <citation type="submission" date="2022-11" db="UniProtKB">
        <authorList>
            <consortium name="WormBaseParasite"/>
        </authorList>
    </citation>
    <scope>IDENTIFICATION</scope>
</reference>
<sequence>MATKYEWSKVKEKQKDSVHNKSDHQNINLNLNNQKQECVETLQSNYTTKDSRKEQNYDNNLSTTFLNSNRNSEKNDEFKKSRSVNNSTLSIHIAAYENSTEATNNSSEEELVQSKGECSGLAKKWRTSNLFVDGPSSIIQTPELMAFRASQRLLNPNQTDANNQSQRSPPVLASKRMSRNSRTPRKKKSSPKTPAKRMYVVEKILDKRGNARTLEYLIKWKNYGHKDNTWEPAANCDCPDLIKKFQNEQKSKASGKKVRASDENDGPQSKRSRTAADTPRTTQPKRIRTPAVQRDSRSTSAGIIQLNRNRQNSVPTLVDQQVGSPSSTVDLASTSDEAQAETTHGENKETRSTSPTPSHANALSPPDTKPVLQTECNVVVAGEEEAPVLDKFQKKLEDVKKNTKMAQELVKCPDLFYVYVSLGILKENLLDDYKDLLAGIQHLNNERKNNADKLAQITAVVDEVKATQDDVENALERLNRQSRLEQLTSREEETLNAGEETQANGNQSPTRSSDRLEEQTSNPDQEIRETESEAPAVEETQEIERETPTLDETRDLENQTPAIENAVKIEPSSPKAYVHEVSTTIANDEEA</sequence>
<proteinExistence type="predicted"/>
<accession>A0AC34F242</accession>
<evidence type="ECO:0000313" key="1">
    <source>
        <dbReference type="Proteomes" id="UP000887579"/>
    </source>
</evidence>
<evidence type="ECO:0000313" key="2">
    <source>
        <dbReference type="WBParaSite" id="ES5_v2.g11064.t1"/>
    </source>
</evidence>
<dbReference type="Proteomes" id="UP000887579">
    <property type="component" value="Unplaced"/>
</dbReference>
<protein>
    <submittedName>
        <fullName evidence="2">Chromo domain-containing protein</fullName>
    </submittedName>
</protein>
<dbReference type="WBParaSite" id="ES5_v2.g11064.t1">
    <property type="protein sequence ID" value="ES5_v2.g11064.t1"/>
    <property type="gene ID" value="ES5_v2.g11064"/>
</dbReference>
<name>A0AC34F242_9BILA</name>
<organism evidence="1 2">
    <name type="scientific">Panagrolaimus sp. ES5</name>
    <dbReference type="NCBI Taxonomy" id="591445"/>
    <lineage>
        <taxon>Eukaryota</taxon>
        <taxon>Metazoa</taxon>
        <taxon>Ecdysozoa</taxon>
        <taxon>Nematoda</taxon>
        <taxon>Chromadorea</taxon>
        <taxon>Rhabditida</taxon>
        <taxon>Tylenchina</taxon>
        <taxon>Panagrolaimomorpha</taxon>
        <taxon>Panagrolaimoidea</taxon>
        <taxon>Panagrolaimidae</taxon>
        <taxon>Panagrolaimus</taxon>
    </lineage>
</organism>